<organism evidence="1 2">
    <name type="scientific">Austropuccinia psidii MF-1</name>
    <dbReference type="NCBI Taxonomy" id="1389203"/>
    <lineage>
        <taxon>Eukaryota</taxon>
        <taxon>Fungi</taxon>
        <taxon>Dikarya</taxon>
        <taxon>Basidiomycota</taxon>
        <taxon>Pucciniomycotina</taxon>
        <taxon>Pucciniomycetes</taxon>
        <taxon>Pucciniales</taxon>
        <taxon>Sphaerophragmiaceae</taxon>
        <taxon>Austropuccinia</taxon>
    </lineage>
</organism>
<reference evidence="1" key="1">
    <citation type="submission" date="2021-03" db="EMBL/GenBank/DDBJ databases">
        <title>Draft genome sequence of rust myrtle Austropuccinia psidii MF-1, a brazilian biotype.</title>
        <authorList>
            <person name="Quecine M.C."/>
            <person name="Pachon D.M.R."/>
            <person name="Bonatelli M.L."/>
            <person name="Correr F.H."/>
            <person name="Franceschini L.M."/>
            <person name="Leite T.F."/>
            <person name="Margarido G.R.A."/>
            <person name="Almeida C.A."/>
            <person name="Ferrarezi J.A."/>
            <person name="Labate C.A."/>
        </authorList>
    </citation>
    <scope>NUCLEOTIDE SEQUENCE</scope>
    <source>
        <strain evidence="1">MF-1</strain>
    </source>
</reference>
<accession>A0A9Q3BJ82</accession>
<keyword evidence="2" id="KW-1185">Reference proteome</keyword>
<proteinExistence type="predicted"/>
<gene>
    <name evidence="1" type="ORF">O181_006394</name>
</gene>
<sequence>MTPRRGSQFSIQLDLGGLRGGNYPTEGKRKGKICTNSISQMQVPEMPIISEPELELSMSHSNRNQSHSEGSEIILQEPVQAVLHSLKRKIFENAAPNPPRSDDLLVHPQNIPKGGGNSEILKWMESTIIQALSQ</sequence>
<name>A0A9Q3BJ82_9BASI</name>
<dbReference type="EMBL" id="AVOT02001368">
    <property type="protein sequence ID" value="MBW0466679.1"/>
    <property type="molecule type" value="Genomic_DNA"/>
</dbReference>
<evidence type="ECO:0000313" key="2">
    <source>
        <dbReference type="Proteomes" id="UP000765509"/>
    </source>
</evidence>
<comment type="caution">
    <text evidence="1">The sequence shown here is derived from an EMBL/GenBank/DDBJ whole genome shotgun (WGS) entry which is preliminary data.</text>
</comment>
<dbReference type="AlphaFoldDB" id="A0A9Q3BJ82"/>
<evidence type="ECO:0000313" key="1">
    <source>
        <dbReference type="EMBL" id="MBW0466679.1"/>
    </source>
</evidence>
<dbReference type="Proteomes" id="UP000765509">
    <property type="component" value="Unassembled WGS sequence"/>
</dbReference>
<protein>
    <submittedName>
        <fullName evidence="1">Uncharacterized protein</fullName>
    </submittedName>
</protein>